<dbReference type="OrthoDB" id="431257at2759"/>
<gene>
    <name evidence="3" type="ORF">C1SCF055_LOCUS40397</name>
</gene>
<reference evidence="4" key="2">
    <citation type="submission" date="2024-04" db="EMBL/GenBank/DDBJ databases">
        <authorList>
            <person name="Chen Y."/>
            <person name="Shah S."/>
            <person name="Dougan E. K."/>
            <person name="Thang M."/>
            <person name="Chan C."/>
        </authorList>
    </citation>
    <scope>NUCLEOTIDE SEQUENCE [LARGE SCALE GENOMIC DNA]</scope>
</reference>
<feature type="compositionally biased region" description="Basic and acidic residues" evidence="2">
    <location>
        <begin position="160"/>
        <end position="175"/>
    </location>
</feature>
<dbReference type="AlphaFoldDB" id="A0A9P1DSL1"/>
<feature type="region of interest" description="Disordered" evidence="2">
    <location>
        <begin position="28"/>
        <end position="56"/>
    </location>
</feature>
<accession>A0A9P1DSL1</accession>
<evidence type="ECO:0000313" key="5">
    <source>
        <dbReference type="Proteomes" id="UP001152797"/>
    </source>
</evidence>
<evidence type="ECO:0000256" key="1">
    <source>
        <dbReference type="SAM" id="Coils"/>
    </source>
</evidence>
<dbReference type="EMBL" id="CAMXCT020006538">
    <property type="protein sequence ID" value="CAL1168950.1"/>
    <property type="molecule type" value="Genomic_DNA"/>
</dbReference>
<keyword evidence="1" id="KW-0175">Coiled coil</keyword>
<evidence type="ECO:0000256" key="2">
    <source>
        <dbReference type="SAM" id="MobiDB-lite"/>
    </source>
</evidence>
<feature type="region of interest" description="Disordered" evidence="2">
    <location>
        <begin position="145"/>
        <end position="187"/>
    </location>
</feature>
<evidence type="ECO:0000313" key="4">
    <source>
        <dbReference type="EMBL" id="CAL1168950.1"/>
    </source>
</evidence>
<dbReference type="EMBL" id="CAMXCT030006538">
    <property type="protein sequence ID" value="CAL4802887.1"/>
    <property type="molecule type" value="Genomic_DNA"/>
</dbReference>
<name>A0A9P1DSL1_9DINO</name>
<proteinExistence type="predicted"/>
<keyword evidence="5" id="KW-1185">Reference proteome</keyword>
<reference evidence="3" key="1">
    <citation type="submission" date="2022-10" db="EMBL/GenBank/DDBJ databases">
        <authorList>
            <person name="Chen Y."/>
            <person name="Dougan E. K."/>
            <person name="Chan C."/>
            <person name="Rhodes N."/>
            <person name="Thang M."/>
        </authorList>
    </citation>
    <scope>NUCLEOTIDE SEQUENCE</scope>
</reference>
<organism evidence="3">
    <name type="scientific">Cladocopium goreaui</name>
    <dbReference type="NCBI Taxonomy" id="2562237"/>
    <lineage>
        <taxon>Eukaryota</taxon>
        <taxon>Sar</taxon>
        <taxon>Alveolata</taxon>
        <taxon>Dinophyceae</taxon>
        <taxon>Suessiales</taxon>
        <taxon>Symbiodiniaceae</taxon>
        <taxon>Cladocopium</taxon>
    </lineage>
</organism>
<evidence type="ECO:0000313" key="3">
    <source>
        <dbReference type="EMBL" id="CAI4015575.1"/>
    </source>
</evidence>
<protein>
    <submittedName>
        <fullName evidence="3">Uncharacterized protein</fullName>
    </submittedName>
</protein>
<dbReference type="EMBL" id="CAMXCT010006538">
    <property type="protein sequence ID" value="CAI4015575.1"/>
    <property type="molecule type" value="Genomic_DNA"/>
</dbReference>
<comment type="caution">
    <text evidence="3">The sequence shown here is derived from an EMBL/GenBank/DDBJ whole genome shotgun (WGS) entry which is preliminary data.</text>
</comment>
<sequence length="625" mass="70228">MAQMHKSTTKADEAVKFEDGCFDRIKAAMPTGDAPMSDGSKPGAPNADVSPDQQNAEQNKLHLKRYLDSLLRLSTKLKTLRREMKDHYTPDHIAKLDREYDILNEEMAKGENAKFGPEPMWWKVAHKKMNDATFVFETQRSSRATAAEQKVKQAPQKSKQFFDKKDTEKNEEPGRITKKKKREQHENNAPAVEVVFTAPSRAKLHTDPGPGPGLRSFVKEIGHGVHDLADSAMRYGCPNRKGSSTGGPRGSKVQLGALSGYQGHEIYRRPGFDFSRCCALLLHGDEGRSLRKAAVLILAAHSILGYGTRTSSTSRKAELHKLNYKKTTWITRFLLGVLPKAFYSMDGDDGGGSERENEEFQSDIYENLLNAIATDLRNLFDHGIVSPLDGQRYFFCTLNVMGDWPFIQRSGHLARSFFNAAKHAKPTKTDPKGICHRCLADRPGVLWEDFQSQVPPWLASMNTESPFTSEPSLLLLPHVQEDPAELFAWDLFHTWHLGCAKVFLGTAVIVLATSALFVGGVEKRLEAVTERFLTWCDEKCLKPHLRKLSKETMSWTTTTTYPSGVWSKGHTARVLNKWFISECEANTRAVRADVLLTTVYKRAVSIETFLRGCTAMSFGFRLQLR</sequence>
<feature type="coiled-coil region" evidence="1">
    <location>
        <begin position="63"/>
        <end position="113"/>
    </location>
</feature>
<dbReference type="Proteomes" id="UP001152797">
    <property type="component" value="Unassembled WGS sequence"/>
</dbReference>